<dbReference type="eggNOG" id="COG2804">
    <property type="taxonomic scope" value="Bacteria"/>
</dbReference>
<name>A9IK24_BORPD</name>
<evidence type="ECO:0000313" key="5">
    <source>
        <dbReference type="EMBL" id="CAP42338.1"/>
    </source>
</evidence>
<dbReference type="Proteomes" id="UP000001225">
    <property type="component" value="Chromosome"/>
</dbReference>
<dbReference type="SUPFAM" id="SSF52540">
    <property type="entry name" value="P-loop containing nucleoside triphosphate hydrolases"/>
    <property type="match status" value="1"/>
</dbReference>
<evidence type="ECO:0000259" key="4">
    <source>
        <dbReference type="Pfam" id="PF00437"/>
    </source>
</evidence>
<evidence type="ECO:0000256" key="1">
    <source>
        <dbReference type="ARBA" id="ARBA00006611"/>
    </source>
</evidence>
<reference evidence="5 6" key="1">
    <citation type="journal article" date="2008" name="BMC Genomics">
        <title>The missing link: Bordetella petrii is endowed with both the metabolic versatility of environmental bacteria and virulence traits of pathogenic Bordetellae.</title>
        <authorList>
            <person name="Gross R."/>
            <person name="Guzman C.A."/>
            <person name="Sebaihia M."/>
            <person name="Martins Dos Santos V.A."/>
            <person name="Pieper D.H."/>
            <person name="Koebnik R."/>
            <person name="Lechner M."/>
            <person name="Bartels D."/>
            <person name="Buhrmester J."/>
            <person name="Choudhuri J.V."/>
            <person name="Ebensen T."/>
            <person name="Gaigalat L."/>
            <person name="Herrmann S."/>
            <person name="Khachane A.N."/>
            <person name="Larisch C."/>
            <person name="Link S."/>
            <person name="Linke B."/>
            <person name="Meyer F."/>
            <person name="Mormann S."/>
            <person name="Nakunst D."/>
            <person name="Rueckert C."/>
            <person name="Schneiker-Bekel S."/>
            <person name="Schulze K."/>
            <person name="Vorhoelter F.J."/>
            <person name="Yevsa T."/>
            <person name="Engle J.T."/>
            <person name="Goldman W.E."/>
            <person name="Puehler A."/>
            <person name="Goebel U.B."/>
            <person name="Goesmann A."/>
            <person name="Bloecker H."/>
            <person name="Kaiser O."/>
            <person name="Martinez-Arias R."/>
        </authorList>
    </citation>
    <scope>NUCLEOTIDE SEQUENCE [LARGE SCALE GENOMIC DNA]</scope>
    <source>
        <strain evidence="6">ATCC BAA-461 / DSM 12804 / CCUG 43448 / CIP 107267 / Se-1111R</strain>
    </source>
</reference>
<dbReference type="Pfam" id="PF00437">
    <property type="entry name" value="T2SSE"/>
    <property type="match status" value="1"/>
</dbReference>
<dbReference type="GO" id="GO:0016887">
    <property type="term" value="F:ATP hydrolysis activity"/>
    <property type="evidence" value="ECO:0007669"/>
    <property type="project" value="TreeGrafter"/>
</dbReference>
<keyword evidence="6" id="KW-1185">Reference proteome</keyword>
<feature type="domain" description="Bacterial type II secretion system protein E" evidence="4">
    <location>
        <begin position="161"/>
        <end position="544"/>
    </location>
</feature>
<dbReference type="GO" id="GO:0005524">
    <property type="term" value="F:ATP binding"/>
    <property type="evidence" value="ECO:0007669"/>
    <property type="project" value="UniProtKB-KW"/>
</dbReference>
<comment type="similarity">
    <text evidence="1">Belongs to the GSP E family.</text>
</comment>
<dbReference type="KEGG" id="bpt:Bpet1998"/>
<dbReference type="InterPro" id="IPR027417">
    <property type="entry name" value="P-loop_NTPase"/>
</dbReference>
<proteinExistence type="inferred from homology"/>
<sequence>MSCRPSTCRACACASPANPILPACCPAMTESPALITAPRDTARHEAFWLHTLDDLARLEPAFVRALSGEFDLALLAGRLCPVLLEGGQAAVFALHDYLHGDPIAEVERMVCARGYRLARTPRYALPAALLLPVARGQVTAATLRQSRPAAPAAQRSALASLFLDIVRWGLEQRASDVHINIRQAPEKSEVRYTIDGAYVLPGCFSDMSAATLLDVLAVAWMDVRGGNGAVFDPLAEQQGRIALDIGGRPVTVRWASLATDAGPSVCLRLLRLDAAEGGASLAELGYLPSQIAVLERARERSGGAIVLAGVVGSGKSTSIATLMRGIPDTRKVITLEDPAEYRIGNALQNTVGRTLDADASPVFDAKLKTVKRSAMHDLLIGEVRDRDTGRAFMDLAGSGVNVYTTTHTGSACMIPERLASDFIGVSRDFLATPGVLKLLVYQALLPRLCSACAMPFDSLPRHESATAWRDWALAFARAHHIDGAALRARNAAGCSACRRPQLPQLHGLAGRTVVAEMIEPDHHVHLLQLIRRRDNLGLQRLVRALPRTAFDDPDMAGKCAAACAVYKASRGQVDPRAISRYFRLPADFFHAAPLRPAGGDRHA</sequence>
<dbReference type="GO" id="GO:0005886">
    <property type="term" value="C:plasma membrane"/>
    <property type="evidence" value="ECO:0007669"/>
    <property type="project" value="TreeGrafter"/>
</dbReference>
<organism evidence="5 6">
    <name type="scientific">Bordetella petrii (strain ATCC BAA-461 / DSM 12804 / CCUG 43448 / CIP 107267 / Se-1111R)</name>
    <dbReference type="NCBI Taxonomy" id="340100"/>
    <lineage>
        <taxon>Bacteria</taxon>
        <taxon>Pseudomonadati</taxon>
        <taxon>Pseudomonadota</taxon>
        <taxon>Betaproteobacteria</taxon>
        <taxon>Burkholderiales</taxon>
        <taxon>Alcaligenaceae</taxon>
        <taxon>Bordetella</taxon>
    </lineage>
</organism>
<keyword evidence="3" id="KW-0067">ATP-binding</keyword>
<gene>
    <name evidence="5" type="ordered locus">Bpet1998</name>
</gene>
<evidence type="ECO:0000313" key="6">
    <source>
        <dbReference type="Proteomes" id="UP000001225"/>
    </source>
</evidence>
<dbReference type="PANTHER" id="PTHR30258:SF2">
    <property type="entry name" value="COMG OPERON PROTEIN 1"/>
    <property type="match status" value="1"/>
</dbReference>
<keyword evidence="2" id="KW-0547">Nucleotide-binding</keyword>
<evidence type="ECO:0000256" key="3">
    <source>
        <dbReference type="ARBA" id="ARBA00022840"/>
    </source>
</evidence>
<protein>
    <submittedName>
        <fullName evidence="5">General secretion pathway ATPase</fullName>
    </submittedName>
</protein>
<dbReference type="AlphaFoldDB" id="A9IK24"/>
<accession>A9IK24</accession>
<dbReference type="Gene3D" id="3.40.50.300">
    <property type="entry name" value="P-loop containing nucleotide triphosphate hydrolases"/>
    <property type="match status" value="1"/>
</dbReference>
<dbReference type="Gene3D" id="3.30.450.90">
    <property type="match status" value="1"/>
</dbReference>
<dbReference type="STRING" id="94624.Bpet1998"/>
<dbReference type="PANTHER" id="PTHR30258">
    <property type="entry name" value="TYPE II SECRETION SYSTEM PROTEIN GSPE-RELATED"/>
    <property type="match status" value="1"/>
</dbReference>
<dbReference type="EMBL" id="AM902716">
    <property type="protein sequence ID" value="CAP42338.1"/>
    <property type="molecule type" value="Genomic_DNA"/>
</dbReference>
<evidence type="ECO:0000256" key="2">
    <source>
        <dbReference type="ARBA" id="ARBA00022741"/>
    </source>
</evidence>
<dbReference type="InterPro" id="IPR001482">
    <property type="entry name" value="T2SS/T4SS_dom"/>
</dbReference>